<feature type="signal peptide" evidence="1">
    <location>
        <begin position="1"/>
        <end position="23"/>
    </location>
</feature>
<evidence type="ECO:0000256" key="1">
    <source>
        <dbReference type="SAM" id="SignalP"/>
    </source>
</evidence>
<dbReference type="AlphaFoldDB" id="A0A094J873"/>
<dbReference type="Pfam" id="PF14559">
    <property type="entry name" value="TPR_19"/>
    <property type="match status" value="1"/>
</dbReference>
<keyword evidence="1" id="KW-0732">Signal</keyword>
<evidence type="ECO:0000313" key="3">
    <source>
        <dbReference type="Proteomes" id="UP000053718"/>
    </source>
</evidence>
<protein>
    <submittedName>
        <fullName evidence="2">Uncharacterized protein</fullName>
    </submittedName>
</protein>
<dbReference type="eggNOG" id="COG3063">
    <property type="taxonomic scope" value="Bacteria"/>
</dbReference>
<dbReference type="Proteomes" id="UP000053718">
    <property type="component" value="Unassembled WGS sequence"/>
</dbReference>
<dbReference type="SUPFAM" id="SSF48452">
    <property type="entry name" value="TPR-like"/>
    <property type="match status" value="1"/>
</dbReference>
<dbReference type="InterPro" id="IPR011990">
    <property type="entry name" value="TPR-like_helical_dom_sf"/>
</dbReference>
<feature type="chain" id="PRO_5001905745" evidence="1">
    <location>
        <begin position="24"/>
        <end position="227"/>
    </location>
</feature>
<comment type="caution">
    <text evidence="2">The sequence shown here is derived from an EMBL/GenBank/DDBJ whole genome shotgun (WGS) entry which is preliminary data.</text>
</comment>
<dbReference type="RefSeq" id="WP_034731939.1">
    <property type="nucleotide sequence ID" value="NZ_JPIN01000006.1"/>
</dbReference>
<dbReference type="STRING" id="1517416.IDAT_06125"/>
<keyword evidence="3" id="KW-1185">Reference proteome</keyword>
<name>A0A094J873_9GAMM</name>
<dbReference type="EMBL" id="JPIN01000006">
    <property type="protein sequence ID" value="KFZ28781.1"/>
    <property type="molecule type" value="Genomic_DNA"/>
</dbReference>
<reference evidence="2 3" key="1">
    <citation type="submission" date="2014-06" db="EMBL/GenBank/DDBJ databases">
        <title>Draft genome sequence of Idiomarina sp. MCCC 1A10513.</title>
        <authorList>
            <person name="Du J."/>
            <person name="Lai Q."/>
            <person name="Shao Z."/>
        </authorList>
    </citation>
    <scope>NUCLEOTIDE SEQUENCE [LARGE SCALE GENOMIC DNA]</scope>
    <source>
        <strain evidence="2 3">MCCC 1A10513</strain>
    </source>
</reference>
<gene>
    <name evidence="2" type="ORF">IDAT_06125</name>
</gene>
<organism evidence="2 3">
    <name type="scientific">Pseudidiomarina atlantica</name>
    <dbReference type="NCBI Taxonomy" id="1517416"/>
    <lineage>
        <taxon>Bacteria</taxon>
        <taxon>Pseudomonadati</taxon>
        <taxon>Pseudomonadota</taxon>
        <taxon>Gammaproteobacteria</taxon>
        <taxon>Alteromonadales</taxon>
        <taxon>Idiomarinaceae</taxon>
        <taxon>Pseudidiomarina</taxon>
    </lineage>
</organism>
<proteinExistence type="predicted"/>
<accession>A0A094J873</accession>
<dbReference type="Gene3D" id="1.25.40.10">
    <property type="entry name" value="Tetratricopeptide repeat domain"/>
    <property type="match status" value="1"/>
</dbReference>
<sequence length="227" mass="24979">MKNQWLWVTLLTCSVLIAQPLMAQNRAQNTAPNTTASASMLEQVQQRWAEVNYTLTDDAQEDAFAELEQQALAWTEAEPTNAEAFIWLGIVRSTYAGAKGGLGALGLAKAAKKSLEHALTLDPTALQGSAYGSLGTLYYKVPGWPFGFGDEDKARELLQKALEINPDGIDPNYFYADYLYEQGDFAKAKVVAEHALAAAPRPHRPLADAERRREVEALLARIAKKVR</sequence>
<evidence type="ECO:0000313" key="2">
    <source>
        <dbReference type="EMBL" id="KFZ28781.1"/>
    </source>
</evidence>